<organism evidence="2 3">
    <name type="scientific">Rubripirellula amarantea</name>
    <dbReference type="NCBI Taxonomy" id="2527999"/>
    <lineage>
        <taxon>Bacteria</taxon>
        <taxon>Pseudomonadati</taxon>
        <taxon>Planctomycetota</taxon>
        <taxon>Planctomycetia</taxon>
        <taxon>Pirellulales</taxon>
        <taxon>Pirellulaceae</taxon>
        <taxon>Rubripirellula</taxon>
    </lineage>
</organism>
<feature type="transmembrane region" description="Helical" evidence="1">
    <location>
        <begin position="20"/>
        <end position="41"/>
    </location>
</feature>
<keyword evidence="1" id="KW-0472">Membrane</keyword>
<evidence type="ECO:0000256" key="1">
    <source>
        <dbReference type="SAM" id="Phobius"/>
    </source>
</evidence>
<gene>
    <name evidence="2" type="ORF">Pla22_36760</name>
</gene>
<comment type="caution">
    <text evidence="2">The sequence shown here is derived from an EMBL/GenBank/DDBJ whole genome shotgun (WGS) entry which is preliminary data.</text>
</comment>
<protein>
    <recommendedName>
        <fullName evidence="4">DoxX</fullName>
    </recommendedName>
</protein>
<sequence>MPTLEKRSVRLPRLAFVVRILFALFLVGTGIMTMGFGVIGYPVGDPPSELDQFMLMLEKTGYLIFWVGLLKTVAGWLMLFPRTMPLAILVALPYAFNILLYVIFFAQQHYVVGIPDFAACALLICCYFEWYRPIFAEPTPVSSHDLHGDEHPLLLRTSPGFAIGRVALLIRSGLAAVLKSAGSPFSLEEKIVDEHNTTLPDDGRLLFGTAVLTIGKADPAT</sequence>
<keyword evidence="3" id="KW-1185">Reference proteome</keyword>
<keyword evidence="1" id="KW-1133">Transmembrane helix</keyword>
<accession>A0A5C5WLS1</accession>
<feature type="transmembrane region" description="Helical" evidence="1">
    <location>
        <begin position="86"/>
        <end position="104"/>
    </location>
</feature>
<evidence type="ECO:0000313" key="3">
    <source>
        <dbReference type="Proteomes" id="UP000316598"/>
    </source>
</evidence>
<reference evidence="2 3" key="1">
    <citation type="submission" date="2019-02" db="EMBL/GenBank/DDBJ databases">
        <title>Deep-cultivation of Planctomycetes and their phenomic and genomic characterization uncovers novel biology.</title>
        <authorList>
            <person name="Wiegand S."/>
            <person name="Jogler M."/>
            <person name="Boedeker C."/>
            <person name="Pinto D."/>
            <person name="Vollmers J."/>
            <person name="Rivas-Marin E."/>
            <person name="Kohn T."/>
            <person name="Peeters S.H."/>
            <person name="Heuer A."/>
            <person name="Rast P."/>
            <person name="Oberbeckmann S."/>
            <person name="Bunk B."/>
            <person name="Jeske O."/>
            <person name="Meyerdierks A."/>
            <person name="Storesund J.E."/>
            <person name="Kallscheuer N."/>
            <person name="Luecker S."/>
            <person name="Lage O.M."/>
            <person name="Pohl T."/>
            <person name="Merkel B.J."/>
            <person name="Hornburger P."/>
            <person name="Mueller R.-W."/>
            <person name="Bruemmer F."/>
            <person name="Labrenz M."/>
            <person name="Spormann A.M."/>
            <person name="Op Den Camp H."/>
            <person name="Overmann J."/>
            <person name="Amann R."/>
            <person name="Jetten M.S.M."/>
            <person name="Mascher T."/>
            <person name="Medema M.H."/>
            <person name="Devos D.P."/>
            <person name="Kaster A.-K."/>
            <person name="Ovreas L."/>
            <person name="Rohde M."/>
            <person name="Galperin M.Y."/>
            <person name="Jogler C."/>
        </authorList>
    </citation>
    <scope>NUCLEOTIDE SEQUENCE [LARGE SCALE GENOMIC DNA]</scope>
    <source>
        <strain evidence="2 3">Pla22</strain>
    </source>
</reference>
<proteinExistence type="predicted"/>
<evidence type="ECO:0000313" key="2">
    <source>
        <dbReference type="EMBL" id="TWT50933.1"/>
    </source>
</evidence>
<name>A0A5C5WLS1_9BACT</name>
<keyword evidence="1" id="KW-0812">Transmembrane</keyword>
<feature type="transmembrane region" description="Helical" evidence="1">
    <location>
        <begin position="61"/>
        <end position="79"/>
    </location>
</feature>
<dbReference type="EMBL" id="SJPI01000002">
    <property type="protein sequence ID" value="TWT50933.1"/>
    <property type="molecule type" value="Genomic_DNA"/>
</dbReference>
<dbReference type="AlphaFoldDB" id="A0A5C5WLS1"/>
<evidence type="ECO:0008006" key="4">
    <source>
        <dbReference type="Google" id="ProtNLM"/>
    </source>
</evidence>
<feature type="transmembrane region" description="Helical" evidence="1">
    <location>
        <begin position="110"/>
        <end position="130"/>
    </location>
</feature>
<dbReference type="Proteomes" id="UP000316598">
    <property type="component" value="Unassembled WGS sequence"/>
</dbReference>